<dbReference type="InterPro" id="IPR009030">
    <property type="entry name" value="Growth_fac_rcpt_cys_sf"/>
</dbReference>
<dbReference type="OrthoDB" id="300641at2759"/>
<dbReference type="PANTHER" id="PTHR45756">
    <property type="entry name" value="PALMITOYLTRANSFERASE"/>
    <property type="match status" value="1"/>
</dbReference>
<proteinExistence type="predicted"/>
<reference evidence="2 3" key="1">
    <citation type="submission" date="2012-10" db="EMBL/GenBank/DDBJ databases">
        <authorList>
            <person name="Zafar N."/>
            <person name="Inman J."/>
            <person name="Hall N."/>
            <person name="Lorenzi H."/>
            <person name="Caler E."/>
        </authorList>
    </citation>
    <scope>NUCLEOTIDE SEQUENCE [LARGE SCALE GENOMIC DNA]</scope>
    <source>
        <strain evidence="2 3">IP1</strain>
    </source>
</reference>
<keyword evidence="2" id="KW-0418">Kinase</keyword>
<dbReference type="SUPFAM" id="SSF57184">
    <property type="entry name" value="Growth factor receptor domain"/>
    <property type="match status" value="1"/>
</dbReference>
<evidence type="ECO:0000256" key="1">
    <source>
        <dbReference type="SAM" id="SignalP"/>
    </source>
</evidence>
<protein>
    <submittedName>
        <fullName evidence="2">Protein kinase domain containing protein</fullName>
    </submittedName>
</protein>
<feature type="non-terminal residue" evidence="2">
    <location>
        <position position="1"/>
    </location>
</feature>
<dbReference type="PANTHER" id="PTHR45756:SF1">
    <property type="entry name" value="PROTEIN KINASE DOMAIN CONTAINING PROTEIN"/>
    <property type="match status" value="1"/>
</dbReference>
<dbReference type="GO" id="GO:0016301">
    <property type="term" value="F:kinase activity"/>
    <property type="evidence" value="ECO:0007669"/>
    <property type="project" value="UniProtKB-KW"/>
</dbReference>
<evidence type="ECO:0000313" key="2">
    <source>
        <dbReference type="EMBL" id="ELP90907.1"/>
    </source>
</evidence>
<dbReference type="RefSeq" id="XP_004257678.1">
    <property type="nucleotide sequence ID" value="XM_004257630.1"/>
</dbReference>
<dbReference type="Proteomes" id="UP000014680">
    <property type="component" value="Unassembled WGS sequence"/>
</dbReference>
<dbReference type="VEuPathDB" id="AmoebaDB:EIN_360500"/>
<dbReference type="KEGG" id="eiv:EIN_360500"/>
<feature type="non-terminal residue" evidence="2">
    <location>
        <position position="243"/>
    </location>
</feature>
<name>A0A0A1U7R9_ENTIV</name>
<keyword evidence="1" id="KW-0732">Signal</keyword>
<feature type="chain" id="PRO_5001980262" evidence="1">
    <location>
        <begin position="19"/>
        <end position="243"/>
    </location>
</feature>
<organism evidence="2 3">
    <name type="scientific">Entamoeba invadens IP1</name>
    <dbReference type="NCBI Taxonomy" id="370355"/>
    <lineage>
        <taxon>Eukaryota</taxon>
        <taxon>Amoebozoa</taxon>
        <taxon>Evosea</taxon>
        <taxon>Archamoebae</taxon>
        <taxon>Mastigamoebida</taxon>
        <taxon>Entamoebidae</taxon>
        <taxon>Entamoeba</taxon>
    </lineage>
</organism>
<dbReference type="GeneID" id="14889838"/>
<accession>A0A0A1U7R9</accession>
<evidence type="ECO:0000313" key="3">
    <source>
        <dbReference type="Proteomes" id="UP000014680"/>
    </source>
</evidence>
<dbReference type="Gene3D" id="2.10.220.10">
    <property type="entry name" value="Hormone Receptor, Insulin-like Growth Factor Receptor 1, Chain A, domain 2"/>
    <property type="match status" value="1"/>
</dbReference>
<keyword evidence="2" id="KW-0808">Transferase</keyword>
<keyword evidence="3" id="KW-1185">Reference proteome</keyword>
<feature type="signal peptide" evidence="1">
    <location>
        <begin position="1"/>
        <end position="18"/>
    </location>
</feature>
<sequence length="243" mass="27115">MFNCFLLQNGLCVSDATCLIVQFDGKCQICNTNNGYINNNGICVEGDVNSEVTTNYNVVSCKVGYVLHSTNCLKCNEIYTNSDSCENGKATKCDNTSEIDTNGMCNFNDCVIPNNENGKCTTTIDNCIYQLNGICNECESKYILYDNVCKKNKEPNCIVQNSFGCWRCQDTYYLDIPTKQCKSCNSSCSTCFETSTKCLSCPQNTYLSNYKCNTNEDLKMRCKHCLTCNSTNYKTNGGDCLPQ</sequence>
<dbReference type="AlphaFoldDB" id="A0A0A1U7R9"/>
<dbReference type="EMBL" id="KB206483">
    <property type="protein sequence ID" value="ELP90907.1"/>
    <property type="molecule type" value="Genomic_DNA"/>
</dbReference>
<dbReference type="InterPro" id="IPR053215">
    <property type="entry name" value="TKL_Ser/Thr_kinase"/>
</dbReference>
<gene>
    <name evidence="2" type="ORF">EIN_360500</name>
</gene>